<organism evidence="1 2">
    <name type="scientific">Paenibacillus rhizovicinus</name>
    <dbReference type="NCBI Taxonomy" id="2704463"/>
    <lineage>
        <taxon>Bacteria</taxon>
        <taxon>Bacillati</taxon>
        <taxon>Bacillota</taxon>
        <taxon>Bacilli</taxon>
        <taxon>Bacillales</taxon>
        <taxon>Paenibacillaceae</taxon>
        <taxon>Paenibacillus</taxon>
    </lineage>
</organism>
<dbReference type="AlphaFoldDB" id="A0A6C0P415"/>
<sequence length="107" mass="12491">MQIAITVFIDGIKEIPGKLEFNEECELKQLITEVVISMETILKNHGIVGYRKQWNAQDFPLGSYLQMKYYLLNNSKFPLVINNPDEWNENLETNLLDELNLIKKSVF</sequence>
<evidence type="ECO:0000313" key="2">
    <source>
        <dbReference type="Proteomes" id="UP000479114"/>
    </source>
</evidence>
<reference evidence="1 2" key="1">
    <citation type="submission" date="2020-02" db="EMBL/GenBank/DDBJ databases">
        <title>Paenibacillus sp. nov., isolated from rhizosphere soil of tomato.</title>
        <authorList>
            <person name="Weon H.-Y."/>
            <person name="Lee S.A."/>
        </authorList>
    </citation>
    <scope>NUCLEOTIDE SEQUENCE [LARGE SCALE GENOMIC DNA]</scope>
    <source>
        <strain evidence="1 2">14171R-81</strain>
    </source>
</reference>
<proteinExistence type="predicted"/>
<dbReference type="RefSeq" id="WP_162643208.1">
    <property type="nucleotide sequence ID" value="NZ_CP048286.1"/>
</dbReference>
<evidence type="ECO:0000313" key="1">
    <source>
        <dbReference type="EMBL" id="QHW33229.1"/>
    </source>
</evidence>
<keyword evidence="2" id="KW-1185">Reference proteome</keyword>
<dbReference type="EMBL" id="CP048286">
    <property type="protein sequence ID" value="QHW33229.1"/>
    <property type="molecule type" value="Genomic_DNA"/>
</dbReference>
<gene>
    <name evidence="1" type="ORF">GZH47_22195</name>
</gene>
<dbReference type="KEGG" id="prz:GZH47_22195"/>
<dbReference type="Proteomes" id="UP000479114">
    <property type="component" value="Chromosome"/>
</dbReference>
<protein>
    <submittedName>
        <fullName evidence="1">Uncharacterized protein</fullName>
    </submittedName>
</protein>
<accession>A0A6C0P415</accession>
<name>A0A6C0P415_9BACL</name>